<reference evidence="3 4" key="1">
    <citation type="submission" date="2019-11" db="EMBL/GenBank/DDBJ databases">
        <title>Whole-genome sequencing of Allorhizobium vitis.</title>
        <authorList>
            <person name="Gan H.M."/>
            <person name="Savka M.A."/>
        </authorList>
    </citation>
    <scope>NUCLEOTIDE SEQUENCE [LARGE SCALE GENOMIC DNA]</scope>
    <source>
        <strain evidence="2 4">RF2/1</strain>
        <strain evidence="1 3">T1/7</strain>
    </source>
</reference>
<dbReference type="RefSeq" id="WP_139192374.1">
    <property type="nucleotide sequence ID" value="NZ_MBFA02000014.1"/>
</dbReference>
<dbReference type="Pfam" id="PF04655">
    <property type="entry name" value="APH_6_hur"/>
    <property type="match status" value="1"/>
</dbReference>
<dbReference type="Gene3D" id="3.90.1200.10">
    <property type="match status" value="1"/>
</dbReference>
<dbReference type="InterPro" id="IPR006748">
    <property type="entry name" value="NH2Glyco/OHUrea_AB-resist_kin"/>
</dbReference>
<sequence length="292" mass="31378">MNNLLKAPVFPPSLMETWGLSHIRLIADTHSSLVFRAMQGERPVVAKALKPEGSGERPGLDFLRWRDGSGAIKLIAQAGDIALLDDAGDLLLRHHLGKVGDPAATEIIVKVLVRLHAPSHAPVPDALTPLQAHFNALFALEKTISDPAIAEIIHWTAALARSLLAEQQDIKPLHGDLHHDNVIGDDGGNWLAIDPQGLLGDPAYDVANVFGNPLHAPDLVLDPRRAMDLSQRFSVALGCSPRKILSYAAAHSGLSCAWTLSRPLTASGNANLAERLGFARLARSILAEQFVD</sequence>
<dbReference type="EMBL" id="MBFE02000014">
    <property type="protein sequence ID" value="MUO43872.1"/>
    <property type="molecule type" value="Genomic_DNA"/>
</dbReference>
<protein>
    <submittedName>
        <fullName evidence="2">Phosphotransferase</fullName>
    </submittedName>
</protein>
<dbReference type="AlphaFoldDB" id="A0ABD6HDV4"/>
<organism evidence="2 4">
    <name type="scientific">Agrobacterium vitis</name>
    <name type="common">Rhizobium vitis</name>
    <dbReference type="NCBI Taxonomy" id="373"/>
    <lineage>
        <taxon>Bacteria</taxon>
        <taxon>Pseudomonadati</taxon>
        <taxon>Pseudomonadota</taxon>
        <taxon>Alphaproteobacteria</taxon>
        <taxon>Hyphomicrobiales</taxon>
        <taxon>Rhizobiaceae</taxon>
        <taxon>Rhizobium/Agrobacterium group</taxon>
        <taxon>Agrobacterium</taxon>
    </lineage>
</organism>
<dbReference type="SUPFAM" id="SSF56112">
    <property type="entry name" value="Protein kinase-like (PK-like)"/>
    <property type="match status" value="1"/>
</dbReference>
<proteinExistence type="predicted"/>
<dbReference type="EMBL" id="MBFA02000014">
    <property type="protein sequence ID" value="MUP12050.1"/>
    <property type="molecule type" value="Genomic_DNA"/>
</dbReference>
<dbReference type="Proteomes" id="UP000179454">
    <property type="component" value="Unassembled WGS sequence"/>
</dbReference>
<evidence type="ECO:0000313" key="4">
    <source>
        <dbReference type="Proteomes" id="UP000179536"/>
    </source>
</evidence>
<evidence type="ECO:0000313" key="3">
    <source>
        <dbReference type="Proteomes" id="UP000179454"/>
    </source>
</evidence>
<dbReference type="Proteomes" id="UP000179536">
    <property type="component" value="Unassembled WGS sequence"/>
</dbReference>
<evidence type="ECO:0000313" key="1">
    <source>
        <dbReference type="EMBL" id="MUO43872.1"/>
    </source>
</evidence>
<evidence type="ECO:0000313" key="2">
    <source>
        <dbReference type="EMBL" id="MUP12050.1"/>
    </source>
</evidence>
<comment type="caution">
    <text evidence="2">The sequence shown here is derived from an EMBL/GenBank/DDBJ whole genome shotgun (WGS) entry which is preliminary data.</text>
</comment>
<name>A0ABD6HDV4_AGRVI</name>
<gene>
    <name evidence="2" type="ORF">BBK91_019500</name>
    <name evidence="1" type="ORF">BBL17_019030</name>
</gene>
<keyword evidence="3" id="KW-1185">Reference proteome</keyword>
<dbReference type="InterPro" id="IPR011009">
    <property type="entry name" value="Kinase-like_dom_sf"/>
</dbReference>
<accession>A0ABD6HDV4</accession>